<sequence>MLKLIEEYIRNSLPYYKNVKVLNENEYPKYKDHVFSLVMEGKVTLEGQSVTIQIALDKHFPLYKPLFFLKPYDALGFIAHVDSSGFICYIHDEGLLIDTNNVTGIIEEAFDKVLKTLKDGINGINRKDIQNEFESYWSHLDNTFLIESNIELTNNVKKIKVAKFENYPYYFAGDSISDIMNYCYKYIGKTRMGKPIFIDALYIPLREGTDIIPPSYGTFWTMKKFRHIIYKNVTSSNKKIIEHIVKHKVRSSDVLIVLVSIPLLNGNKAFIGVKYSNFSAIKQGANKRTEYFSHPLYKTDAKCKFVPVRIVRHDKGYIMPRGGGINLLTSKKVALIGCGSVGGYIAVELAKAGVQNITLIDQDTLMQENVYRHTLGVNSLIPERYKNNEGTVKFHSKILGLKREIEEKLPYTNIEVLPEYIDRIENIISNNIVDFWKYDLVIVAIGNPTIELYINEYFHKKNGMPPVIFTWLEAYGIGGHAILTNNNNKNGCLKCLYTDPFDKQAPLYNRASFAAAGQFFAKQISGCGSVYMPYGSIDSMQTAIVATRLAIDVLIGKEKDNPILSWKGNADLFLDNGFKLSEYYFLTNENLFNSRYLYKNDFCDICGNLKGV</sequence>
<name>A0A2T0AMM7_9CLOT</name>
<evidence type="ECO:0000313" key="4">
    <source>
        <dbReference type="Proteomes" id="UP000239614"/>
    </source>
</evidence>
<dbReference type="InterPro" id="IPR000594">
    <property type="entry name" value="ThiF_NAD_FAD-bd"/>
</dbReference>
<dbReference type="AlphaFoldDB" id="A0A2T0AMM7"/>
<dbReference type="PANTHER" id="PTHR43267">
    <property type="entry name" value="TRNA THREONYLCARBAMOYLADENOSINE DEHYDRATASE"/>
    <property type="match status" value="1"/>
</dbReference>
<dbReference type="Gene3D" id="3.40.50.720">
    <property type="entry name" value="NAD(P)-binding Rossmann-like Domain"/>
    <property type="match status" value="1"/>
</dbReference>
<organism evidence="3 4">
    <name type="scientific">Clostridium thermopalmarium DSM 5974</name>
    <dbReference type="NCBI Taxonomy" id="1121340"/>
    <lineage>
        <taxon>Bacteria</taxon>
        <taxon>Bacillati</taxon>
        <taxon>Bacillota</taxon>
        <taxon>Clostridia</taxon>
        <taxon>Eubacteriales</taxon>
        <taxon>Clostridiaceae</taxon>
        <taxon>Clostridium</taxon>
    </lineage>
</organism>
<evidence type="ECO:0000259" key="2">
    <source>
        <dbReference type="Pfam" id="PF14461"/>
    </source>
</evidence>
<dbReference type="GO" id="GO:0061504">
    <property type="term" value="P:cyclic threonylcarbamoyladenosine biosynthetic process"/>
    <property type="evidence" value="ECO:0007669"/>
    <property type="project" value="TreeGrafter"/>
</dbReference>
<evidence type="ECO:0000313" key="3">
    <source>
        <dbReference type="EMBL" id="PRR70131.1"/>
    </source>
</evidence>
<dbReference type="InterPro" id="IPR045886">
    <property type="entry name" value="ThiF/MoeB/HesA"/>
</dbReference>
<dbReference type="Pfam" id="PF14461">
    <property type="entry name" value="Prok-E2_B"/>
    <property type="match status" value="1"/>
</dbReference>
<feature type="domain" description="THIF-type NAD/FAD binding fold" evidence="1">
    <location>
        <begin position="327"/>
        <end position="534"/>
    </location>
</feature>
<comment type="caution">
    <text evidence="3">The sequence shown here is derived from an EMBL/GenBank/DDBJ whole genome shotgun (WGS) entry which is preliminary data.</text>
</comment>
<proteinExistence type="predicted"/>
<keyword evidence="4" id="KW-1185">Reference proteome</keyword>
<dbReference type="GO" id="GO:0008641">
    <property type="term" value="F:ubiquitin-like modifier activating enzyme activity"/>
    <property type="evidence" value="ECO:0007669"/>
    <property type="project" value="InterPro"/>
</dbReference>
<dbReference type="CDD" id="cd01483">
    <property type="entry name" value="E1_enzyme_family"/>
    <property type="match status" value="1"/>
</dbReference>
<dbReference type="InterPro" id="IPR035985">
    <property type="entry name" value="Ubiquitin-activating_enz"/>
</dbReference>
<dbReference type="SUPFAM" id="SSF69572">
    <property type="entry name" value="Activating enzymes of the ubiquitin-like proteins"/>
    <property type="match status" value="1"/>
</dbReference>
<gene>
    <name evidence="3" type="ORF">CPAL_23520</name>
</gene>
<dbReference type="Pfam" id="PF00899">
    <property type="entry name" value="ThiF"/>
    <property type="match status" value="1"/>
</dbReference>
<dbReference type="GO" id="GO:0061503">
    <property type="term" value="F:tRNA threonylcarbamoyladenosine dehydratase"/>
    <property type="evidence" value="ECO:0007669"/>
    <property type="project" value="TreeGrafter"/>
</dbReference>
<accession>A0A2T0AMM7</accession>
<dbReference type="EMBL" id="PVXN01000058">
    <property type="protein sequence ID" value="PRR70131.1"/>
    <property type="molecule type" value="Genomic_DNA"/>
</dbReference>
<dbReference type="RefSeq" id="WP_170063602.1">
    <property type="nucleotide sequence ID" value="NZ_PVXN01000058.1"/>
</dbReference>
<feature type="domain" description="Prokaryotic E2 family B" evidence="2">
    <location>
        <begin position="37"/>
        <end position="145"/>
    </location>
</feature>
<dbReference type="Proteomes" id="UP000239614">
    <property type="component" value="Unassembled WGS sequence"/>
</dbReference>
<dbReference type="InterPro" id="IPR032701">
    <property type="entry name" value="Prok-E2_B_dom"/>
</dbReference>
<reference evidence="3 4" key="1">
    <citation type="submission" date="2018-03" db="EMBL/GenBank/DDBJ databases">
        <title>Genome sequence of Clostridium thermopalmarium DSM 5974.</title>
        <authorList>
            <person name="Poehlein A."/>
            <person name="Daniel R."/>
        </authorList>
    </citation>
    <scope>NUCLEOTIDE SEQUENCE [LARGE SCALE GENOMIC DNA]</scope>
    <source>
        <strain evidence="3 4">DSM 5974</strain>
    </source>
</reference>
<dbReference type="PANTHER" id="PTHR43267:SF1">
    <property type="entry name" value="TRNA THREONYLCARBAMOYLADENOSINE DEHYDRATASE"/>
    <property type="match status" value="1"/>
</dbReference>
<evidence type="ECO:0000259" key="1">
    <source>
        <dbReference type="Pfam" id="PF00899"/>
    </source>
</evidence>
<protein>
    <submittedName>
        <fullName evidence="3">Thiamine biosynthesis protein ThiF</fullName>
    </submittedName>
</protein>